<reference evidence="1 2" key="2">
    <citation type="journal article" date="2009" name="PLoS ONE">
        <title>An integrated genetic and cytogenetic map of the cucumber genome.</title>
        <authorList>
            <person name="Ren Y."/>
            <person name="Zhang Z."/>
            <person name="Liu J."/>
            <person name="Staub J.E."/>
            <person name="Han Y."/>
            <person name="Cheng Z."/>
            <person name="Li X."/>
            <person name="Lu J."/>
            <person name="Miao H."/>
            <person name="Kang H."/>
            <person name="Xie B."/>
            <person name="Gu X."/>
            <person name="Wang X."/>
            <person name="Du Y."/>
            <person name="Jin W."/>
            <person name="Huang S."/>
        </authorList>
    </citation>
    <scope>NUCLEOTIDE SEQUENCE [LARGE SCALE GENOMIC DNA]</scope>
    <source>
        <strain evidence="2">cv. 9930</strain>
    </source>
</reference>
<keyword evidence="2" id="KW-1185">Reference proteome</keyword>
<dbReference type="EMBL" id="CM002922">
    <property type="protein sequence ID" value="KGN66916.1"/>
    <property type="molecule type" value="Genomic_DNA"/>
</dbReference>
<accession>A0A0A0M3X8</accession>
<evidence type="ECO:0000313" key="2">
    <source>
        <dbReference type="Proteomes" id="UP000029981"/>
    </source>
</evidence>
<dbReference type="AlphaFoldDB" id="A0A0A0M3X8"/>
<dbReference type="PANTHER" id="PTHR12894">
    <property type="entry name" value="CNH DOMAIN CONTAINING"/>
    <property type="match status" value="1"/>
</dbReference>
<evidence type="ECO:0000313" key="1">
    <source>
        <dbReference type="EMBL" id="KGN66916.1"/>
    </source>
</evidence>
<reference evidence="1 2" key="1">
    <citation type="journal article" date="2009" name="Nat. Genet.">
        <title>The genome of the cucumber, Cucumis sativus L.</title>
        <authorList>
            <person name="Huang S."/>
            <person name="Li R."/>
            <person name="Zhang Z."/>
            <person name="Li L."/>
            <person name="Gu X."/>
            <person name="Fan W."/>
            <person name="Lucas W.J."/>
            <person name="Wang X."/>
            <person name="Xie B."/>
            <person name="Ni P."/>
            <person name="Ren Y."/>
            <person name="Zhu H."/>
            <person name="Li J."/>
            <person name="Lin K."/>
            <person name="Jin W."/>
            <person name="Fei Z."/>
            <person name="Li G."/>
            <person name="Staub J."/>
            <person name="Kilian A."/>
            <person name="van der Vossen E.A."/>
            <person name="Wu Y."/>
            <person name="Guo J."/>
            <person name="He J."/>
            <person name="Jia Z."/>
            <person name="Ren Y."/>
            <person name="Tian G."/>
            <person name="Lu Y."/>
            <person name="Ruan J."/>
            <person name="Qian W."/>
            <person name="Wang M."/>
            <person name="Huang Q."/>
            <person name="Li B."/>
            <person name="Xuan Z."/>
            <person name="Cao J."/>
            <person name="Asan"/>
            <person name="Wu Z."/>
            <person name="Zhang J."/>
            <person name="Cai Q."/>
            <person name="Bai Y."/>
            <person name="Zhao B."/>
            <person name="Han Y."/>
            <person name="Li Y."/>
            <person name="Li X."/>
            <person name="Wang S."/>
            <person name="Shi Q."/>
            <person name="Liu S."/>
            <person name="Cho W.K."/>
            <person name="Kim J.Y."/>
            <person name="Xu Y."/>
            <person name="Heller-Uszynska K."/>
            <person name="Miao H."/>
            <person name="Cheng Z."/>
            <person name="Zhang S."/>
            <person name="Wu J."/>
            <person name="Yang Y."/>
            <person name="Kang H."/>
            <person name="Li M."/>
            <person name="Liang H."/>
            <person name="Ren X."/>
            <person name="Shi Z."/>
            <person name="Wen M."/>
            <person name="Jian M."/>
            <person name="Yang H."/>
            <person name="Zhang G."/>
            <person name="Yang Z."/>
            <person name="Chen R."/>
            <person name="Liu S."/>
            <person name="Li J."/>
            <person name="Ma L."/>
            <person name="Liu H."/>
            <person name="Zhou Y."/>
            <person name="Zhao J."/>
            <person name="Fang X."/>
            <person name="Li G."/>
            <person name="Fang L."/>
            <person name="Li Y."/>
            <person name="Liu D."/>
            <person name="Zheng H."/>
            <person name="Zhang Y."/>
            <person name="Qin N."/>
            <person name="Li Z."/>
            <person name="Yang G."/>
            <person name="Yang S."/>
            <person name="Bolund L."/>
            <person name="Kristiansen K."/>
            <person name="Zheng H."/>
            <person name="Li S."/>
            <person name="Zhang X."/>
            <person name="Yang H."/>
            <person name="Wang J."/>
            <person name="Sun R."/>
            <person name="Zhang B."/>
            <person name="Jiang S."/>
            <person name="Wang J."/>
            <person name="Du Y."/>
            <person name="Li S."/>
        </authorList>
    </citation>
    <scope>NUCLEOTIDE SEQUENCE [LARGE SCALE GENOMIC DNA]</scope>
    <source>
        <strain evidence="2">cv. 9930</strain>
    </source>
</reference>
<name>A0A0A0M3X8_CUCSA</name>
<dbReference type="GO" id="GO:0016192">
    <property type="term" value="P:vesicle-mediated transport"/>
    <property type="evidence" value="ECO:0007669"/>
    <property type="project" value="InterPro"/>
</dbReference>
<protein>
    <submittedName>
        <fullName evidence="1">Uncharacterized protein</fullName>
    </submittedName>
</protein>
<dbReference type="PANTHER" id="PTHR12894:SF43">
    <property type="entry name" value="VACUOLAR SORTING PROTEIN 3"/>
    <property type="match status" value="1"/>
</dbReference>
<reference evidence="1 2" key="4">
    <citation type="journal article" date="2011" name="BMC Genomics">
        <title>RNA-Seq improves annotation of protein-coding genes in the cucumber genome.</title>
        <authorList>
            <person name="Li Z."/>
            <person name="Zhang Z."/>
            <person name="Yan P."/>
            <person name="Huang S."/>
            <person name="Fei Z."/>
            <person name="Lin K."/>
        </authorList>
    </citation>
    <scope>NUCLEOTIDE SEQUENCE [LARGE SCALE GENOMIC DNA]</scope>
    <source>
        <strain evidence="2">cv. 9930</strain>
    </source>
</reference>
<dbReference type="Proteomes" id="UP000029981">
    <property type="component" value="Chromosome 1"/>
</dbReference>
<reference evidence="1 2" key="3">
    <citation type="journal article" date="2010" name="BMC Genomics">
        <title>Transcriptome sequencing and comparative analysis of cucumber flowers with different sex types.</title>
        <authorList>
            <person name="Guo S."/>
            <person name="Zheng Y."/>
            <person name="Joung J.G."/>
            <person name="Liu S."/>
            <person name="Zhang Z."/>
            <person name="Crasta O.R."/>
            <person name="Sobral B.W."/>
            <person name="Xu Y."/>
            <person name="Huang S."/>
            <person name="Fei Z."/>
        </authorList>
    </citation>
    <scope>NUCLEOTIDE SEQUENCE [LARGE SCALE GENOMIC DNA]</scope>
    <source>
        <strain evidence="2">cv. 9930</strain>
    </source>
</reference>
<proteinExistence type="predicted"/>
<sequence length="276" mass="31285">MTAILLPCVCNLWNLIRSSGVKESPLSHLCWSLPVVRAWKLYFDASWVDSAGYGGIGWLVRDSAGSPVLVGCEKSVVEGDLPLLVIVEFNCSELIFACRGQNSDLSELAGLVDVMCYQKLPCDEQIKDLLRRKNFKEAISLAEDLECAGEMSKEMLYFVHAQIGFLLLFDLQFEEAVNHFLQSETMQPSEIFPFVMKDPNRWSLLIPRNRYWAMHPPPAPFEDVIDDGLLAIQRATFLKKVGVETAVNDDFLLNPPSRSDLLESAVKHIIRYLYYF</sequence>
<dbReference type="InterPro" id="IPR032914">
    <property type="entry name" value="Vam6/VPS39/TRAP1"/>
</dbReference>
<gene>
    <name evidence="1" type="ORF">Csa_1G715220</name>
</gene>
<organism evidence="1 2">
    <name type="scientific">Cucumis sativus</name>
    <name type="common">Cucumber</name>
    <dbReference type="NCBI Taxonomy" id="3659"/>
    <lineage>
        <taxon>Eukaryota</taxon>
        <taxon>Viridiplantae</taxon>
        <taxon>Streptophyta</taxon>
        <taxon>Embryophyta</taxon>
        <taxon>Tracheophyta</taxon>
        <taxon>Spermatophyta</taxon>
        <taxon>Magnoliopsida</taxon>
        <taxon>eudicotyledons</taxon>
        <taxon>Gunneridae</taxon>
        <taxon>Pentapetalae</taxon>
        <taxon>rosids</taxon>
        <taxon>fabids</taxon>
        <taxon>Cucurbitales</taxon>
        <taxon>Cucurbitaceae</taxon>
        <taxon>Benincaseae</taxon>
        <taxon>Cucumis</taxon>
    </lineage>
</organism>
<dbReference type="Gramene" id="KGN66916">
    <property type="protein sequence ID" value="KGN66916"/>
    <property type="gene ID" value="Csa_1G715220"/>
</dbReference>
<dbReference type="STRING" id="3659.A0A0A0M3X8"/>